<dbReference type="RefSeq" id="WP_380016696.1">
    <property type="nucleotide sequence ID" value="NZ_JADIKI010000021.1"/>
</dbReference>
<sequence>MLDSEKTIKLLFVGPLGSGKTTAIRAISDTPPVSSEMPLMDAAPNGKTSTTVAFDYSTIQLNPDETLHVYGLPGQDYLDFMGTIVGPGALGAVLLLDASSQTLEQDCRSSVEQLARIDPNLHFVIGISKTDVTPGFSMEAMYALARRMSLFVPIFCIDPRDPAHVRQLVRALLYLL</sequence>
<evidence type="ECO:0000313" key="2">
    <source>
        <dbReference type="Proteomes" id="UP001620409"/>
    </source>
</evidence>
<evidence type="ECO:0000313" key="1">
    <source>
        <dbReference type="EMBL" id="MFK2853461.1"/>
    </source>
</evidence>
<dbReference type="Gene3D" id="3.40.50.300">
    <property type="entry name" value="P-loop containing nucleotide triphosphate hydrolases"/>
    <property type="match status" value="1"/>
</dbReference>
<name>A0ABW8IE66_9GAMM</name>
<comment type="caution">
    <text evidence="1">The sequence shown here is derived from an EMBL/GenBank/DDBJ whole genome shotgun (WGS) entry which is preliminary data.</text>
</comment>
<dbReference type="Proteomes" id="UP001620409">
    <property type="component" value="Unassembled WGS sequence"/>
</dbReference>
<dbReference type="InterPro" id="IPR052705">
    <property type="entry name" value="Gliding_Motility_GTPase"/>
</dbReference>
<dbReference type="PANTHER" id="PTHR42708">
    <property type="entry name" value="ATP/GTP-BINDING PROTEIN-RELATED"/>
    <property type="match status" value="1"/>
</dbReference>
<protein>
    <recommendedName>
        <fullName evidence="3">GTPase</fullName>
    </recommendedName>
</protein>
<dbReference type="CDD" id="cd00882">
    <property type="entry name" value="Ras_like_GTPase"/>
    <property type="match status" value="1"/>
</dbReference>
<dbReference type="PANTHER" id="PTHR42708:SF1">
    <property type="entry name" value="GLIDING MOTILITY PROTEIN MGLA"/>
    <property type="match status" value="1"/>
</dbReference>
<accession>A0ABW8IE66</accession>
<proteinExistence type="predicted"/>
<dbReference type="EMBL" id="JADIKI010000021">
    <property type="protein sequence ID" value="MFK2853461.1"/>
    <property type="molecule type" value="Genomic_DNA"/>
</dbReference>
<organism evidence="1 2">
    <name type="scientific">Dyella humi</name>
    <dbReference type="NCBI Taxonomy" id="1770547"/>
    <lineage>
        <taxon>Bacteria</taxon>
        <taxon>Pseudomonadati</taxon>
        <taxon>Pseudomonadota</taxon>
        <taxon>Gammaproteobacteria</taxon>
        <taxon>Lysobacterales</taxon>
        <taxon>Rhodanobacteraceae</taxon>
        <taxon>Dyella</taxon>
    </lineage>
</organism>
<dbReference type="InterPro" id="IPR027417">
    <property type="entry name" value="P-loop_NTPase"/>
</dbReference>
<dbReference type="SUPFAM" id="SSF52540">
    <property type="entry name" value="P-loop containing nucleoside triphosphate hydrolases"/>
    <property type="match status" value="1"/>
</dbReference>
<keyword evidence="2" id="KW-1185">Reference proteome</keyword>
<evidence type="ECO:0008006" key="3">
    <source>
        <dbReference type="Google" id="ProtNLM"/>
    </source>
</evidence>
<reference evidence="1 2" key="1">
    <citation type="submission" date="2020-10" db="EMBL/GenBank/DDBJ databases">
        <title>Phylogeny of dyella-like bacteria.</title>
        <authorList>
            <person name="Fu J."/>
        </authorList>
    </citation>
    <scope>NUCLEOTIDE SEQUENCE [LARGE SCALE GENOMIC DNA]</scope>
    <source>
        <strain evidence="1 2">DHG40</strain>
    </source>
</reference>
<gene>
    <name evidence="1" type="ORF">ISP18_02475</name>
</gene>